<keyword evidence="3" id="KW-1185">Reference proteome</keyword>
<keyword evidence="1" id="KW-0812">Transmembrane</keyword>
<evidence type="ECO:0000313" key="3">
    <source>
        <dbReference type="Proteomes" id="UP001597101"/>
    </source>
</evidence>
<dbReference type="InterPro" id="IPR038770">
    <property type="entry name" value="Na+/solute_symporter_sf"/>
</dbReference>
<keyword evidence="1" id="KW-0472">Membrane</keyword>
<feature type="transmembrane region" description="Helical" evidence="1">
    <location>
        <begin position="226"/>
        <end position="247"/>
    </location>
</feature>
<protein>
    <recommendedName>
        <fullName evidence="4">Bile acid:Na+ symporter, BASS family</fullName>
    </recommendedName>
</protein>
<reference evidence="3" key="1">
    <citation type="journal article" date="2019" name="Int. J. Syst. Evol. Microbiol.">
        <title>The Global Catalogue of Microorganisms (GCM) 10K type strain sequencing project: providing services to taxonomists for standard genome sequencing and annotation.</title>
        <authorList>
            <consortium name="The Broad Institute Genomics Platform"/>
            <consortium name="The Broad Institute Genome Sequencing Center for Infectious Disease"/>
            <person name="Wu L."/>
            <person name="Ma J."/>
        </authorList>
    </citation>
    <scope>NUCLEOTIDE SEQUENCE [LARGE SCALE GENOMIC DNA]</scope>
    <source>
        <strain evidence="3">CCUG 60023</strain>
    </source>
</reference>
<sequence length="311" mass="32723">MLRLLQWVGRTGRYWLIVGLVVGLALPEITLLVRPWIGELIAALLVVTAVRVGARAALGSMGDVRSAFAAVGFLQIVLPLAVLAAVYAFGLLSVPLALVIALLLSAPSVTGAPNFVAMVGGDPAPGMRILILGTLLFPLTALPLLLVVDPLGGGVWASLRLAFVLLTVILGAVAVGFALRALVPSLGDERNRSALDGVAALLLAVVVVGLMSAIGPLLRSEPLTLLMWFIAAVVVNFGLQWITFTVLKNRRPDEALPVAVYSGNRNIALFLTVLPEQVAAPMMVFIGCYQIPMYLTPALVAKFNRALARAG</sequence>
<feature type="transmembrane region" description="Helical" evidence="1">
    <location>
        <begin position="66"/>
        <end position="90"/>
    </location>
</feature>
<keyword evidence="1" id="KW-1133">Transmembrane helix</keyword>
<dbReference type="Proteomes" id="UP001597101">
    <property type="component" value="Unassembled WGS sequence"/>
</dbReference>
<evidence type="ECO:0000256" key="1">
    <source>
        <dbReference type="SAM" id="Phobius"/>
    </source>
</evidence>
<feature type="transmembrane region" description="Helical" evidence="1">
    <location>
        <begin position="96"/>
        <end position="117"/>
    </location>
</feature>
<dbReference type="RefSeq" id="WP_377211096.1">
    <property type="nucleotide sequence ID" value="NZ_JBHTJV010000002.1"/>
</dbReference>
<comment type="caution">
    <text evidence="2">The sequence shown here is derived from an EMBL/GenBank/DDBJ whole genome shotgun (WGS) entry which is preliminary data.</text>
</comment>
<feature type="transmembrane region" description="Helical" evidence="1">
    <location>
        <begin position="12"/>
        <end position="30"/>
    </location>
</feature>
<proteinExistence type="predicted"/>
<organism evidence="2 3">
    <name type="scientific">Pseudahrensia aquimaris</name>
    <dbReference type="NCBI Taxonomy" id="744461"/>
    <lineage>
        <taxon>Bacteria</taxon>
        <taxon>Pseudomonadati</taxon>
        <taxon>Pseudomonadota</taxon>
        <taxon>Alphaproteobacteria</taxon>
        <taxon>Hyphomicrobiales</taxon>
        <taxon>Ahrensiaceae</taxon>
        <taxon>Pseudahrensia</taxon>
    </lineage>
</organism>
<gene>
    <name evidence="2" type="ORF">ACFQ14_02380</name>
</gene>
<evidence type="ECO:0000313" key="2">
    <source>
        <dbReference type="EMBL" id="MFD0915246.1"/>
    </source>
</evidence>
<dbReference type="Gene3D" id="1.20.1530.20">
    <property type="match status" value="1"/>
</dbReference>
<accession>A0ABW3F9V1</accession>
<dbReference type="EMBL" id="JBHTJV010000002">
    <property type="protein sequence ID" value="MFD0915246.1"/>
    <property type="molecule type" value="Genomic_DNA"/>
</dbReference>
<feature type="transmembrane region" description="Helical" evidence="1">
    <location>
        <begin position="129"/>
        <end position="148"/>
    </location>
</feature>
<feature type="transmembrane region" description="Helical" evidence="1">
    <location>
        <begin position="160"/>
        <end position="182"/>
    </location>
</feature>
<feature type="transmembrane region" description="Helical" evidence="1">
    <location>
        <begin position="194"/>
        <end position="214"/>
    </location>
</feature>
<name>A0ABW3F9V1_9HYPH</name>
<evidence type="ECO:0008006" key="4">
    <source>
        <dbReference type="Google" id="ProtNLM"/>
    </source>
</evidence>